<evidence type="ECO:0000313" key="2">
    <source>
        <dbReference type="EMBL" id="VAW54766.1"/>
    </source>
</evidence>
<organism evidence="2">
    <name type="scientific">hydrothermal vent metagenome</name>
    <dbReference type="NCBI Taxonomy" id="652676"/>
    <lineage>
        <taxon>unclassified sequences</taxon>
        <taxon>metagenomes</taxon>
        <taxon>ecological metagenomes</taxon>
    </lineage>
</organism>
<gene>
    <name evidence="2" type="ORF">MNBD_GAMMA06-587</name>
</gene>
<evidence type="ECO:0000259" key="1">
    <source>
        <dbReference type="PROSITE" id="PS50975"/>
    </source>
</evidence>
<dbReference type="Gene3D" id="3.30.470.20">
    <property type="entry name" value="ATP-grasp fold, B domain"/>
    <property type="match status" value="1"/>
</dbReference>
<name>A0A3B0XDT2_9ZZZZ</name>
<proteinExistence type="predicted"/>
<dbReference type="Pfam" id="PF15632">
    <property type="entry name" value="ATPgrasp_Ter"/>
    <property type="match status" value="1"/>
</dbReference>
<sequence>MNRVLILDALQRSALATTRSLGAKSIAVFTADESLTALAGSSKFCTQYFTYPSPKSQPKQFIQTLSDIIQNHNIKILMPMTELTTQLLLLNKSAFPDVKIPFPALSTVNSLADKCQLMQMAESLGVSIPQTWYADDVKNLPCKLEELTYPLVLKPGKSWIFYQNQWQRAAVRIAKNIEEAQTILSSDWAFQAAPFMLQQYIDGEGAGLFAIYNQGKALTFFAHRRLREKPPSGGVSVLSESISISPALVEPSQKLLEAVNWHGVAMVEFKVAANGTPYLMEINTRFWGSLQLAVDAGVDFPYLLYKLACEENVEATSHYITGTKLRWLLGDFDNLYLTLRNYQLPISIKLSAIIKFILPTSGKTYHEVNRWSDLKPFWWELKQYFRDLKK</sequence>
<dbReference type="EMBL" id="UOFD01000079">
    <property type="protein sequence ID" value="VAW54766.1"/>
    <property type="molecule type" value="Genomic_DNA"/>
</dbReference>
<dbReference type="SUPFAM" id="SSF56059">
    <property type="entry name" value="Glutathione synthetase ATP-binding domain-like"/>
    <property type="match status" value="1"/>
</dbReference>
<dbReference type="InterPro" id="IPR011761">
    <property type="entry name" value="ATP-grasp"/>
</dbReference>
<dbReference type="Gene3D" id="3.40.50.20">
    <property type="match status" value="1"/>
</dbReference>
<dbReference type="PROSITE" id="PS50975">
    <property type="entry name" value="ATP_GRASP"/>
    <property type="match status" value="1"/>
</dbReference>
<reference evidence="2" key="1">
    <citation type="submission" date="2018-06" db="EMBL/GenBank/DDBJ databases">
        <authorList>
            <person name="Zhirakovskaya E."/>
        </authorList>
    </citation>
    <scope>NUCLEOTIDE SEQUENCE</scope>
</reference>
<dbReference type="GO" id="GO:0005524">
    <property type="term" value="F:ATP binding"/>
    <property type="evidence" value="ECO:0007669"/>
    <property type="project" value="InterPro"/>
</dbReference>
<protein>
    <submittedName>
        <fullName evidence="2">ATP-grasp enzyme-like protein</fullName>
    </submittedName>
</protein>
<feature type="domain" description="ATP-grasp" evidence="1">
    <location>
        <begin position="118"/>
        <end position="309"/>
    </location>
</feature>
<dbReference type="GO" id="GO:0046872">
    <property type="term" value="F:metal ion binding"/>
    <property type="evidence" value="ECO:0007669"/>
    <property type="project" value="InterPro"/>
</dbReference>
<dbReference type="AlphaFoldDB" id="A0A3B0XDT2"/>
<accession>A0A3B0XDT2</accession>